<dbReference type="Pfam" id="PF01345">
    <property type="entry name" value="DUF11"/>
    <property type="match status" value="1"/>
</dbReference>
<feature type="domain" description="Ig-like" evidence="3">
    <location>
        <begin position="531"/>
        <end position="605"/>
    </location>
</feature>
<feature type="domain" description="Ig-like" evidence="3">
    <location>
        <begin position="689"/>
        <end position="763"/>
    </location>
</feature>
<comment type="caution">
    <text evidence="4">The sequence shown here is derived from an EMBL/GenBank/DDBJ whole genome shotgun (WGS) entry which is preliminary data.</text>
</comment>
<organism evidence="4 5">
    <name type="scientific">Aequorivita echinoideorum</name>
    <dbReference type="NCBI Taxonomy" id="1549647"/>
    <lineage>
        <taxon>Bacteria</taxon>
        <taxon>Pseudomonadati</taxon>
        <taxon>Bacteroidota</taxon>
        <taxon>Flavobacteriia</taxon>
        <taxon>Flavobacteriales</taxon>
        <taxon>Flavobacteriaceae</taxon>
        <taxon>Aequorivita</taxon>
    </lineage>
</organism>
<evidence type="ECO:0000259" key="2">
    <source>
        <dbReference type="Pfam" id="PF01345"/>
    </source>
</evidence>
<dbReference type="EMBL" id="JAHCTB010000001">
    <property type="protein sequence ID" value="MBT0606693.1"/>
    <property type="molecule type" value="Genomic_DNA"/>
</dbReference>
<sequence>MKKHLHLSESLGYTYVLMVLMACSLISSQMALSQTKVLADQVTFQNNVDNANNATLDNNDSATLNSYGGIAVGIGNYSGELELSFPSTVPANTTSYVKIDFDNDVLNALLGGSLGTLLADVLGTVVLGNHFFDIEARNGGTTVLSRSSLVPPSDRRFRIVQDAMGDFYIAITPSQAYDRIYIQDNTSALLLGTSNSMEVYNAFYFSGNQCNIDPLYSDFDGEGITLDLLNLGGAGVENPEFAIDGDEATYSELSLGIVGVLASMQQNVYFPAPYTPTSEFEITLRAEPTLVNLGLLNQVSVRAYNGFNQVYSTNINSLLTLDLLTLLQNGQEATIVFIPGASFDRVTIELESLLNVNIAQSIDIYEINVVGTATPTTNDETQEFCAVDEPTVADIQINETSILWYDSETGGNQLPLTELLVNGEIYYAAQIINGCESEERLAVEITINDTPPPTTTNMDQTFCAIDAPTISDLDAAGPNIVWYDAPTDGNAYASTDLLVDGLTYYASATGTNGCESSVRLAVNVSIEDTPAPTTSNTDQSFCEIDEPTVADLDATGQNIIWYDALMDGNAYALTDLLVDGLTYYASATGTNGCESSIRLAVNVSIEDTPAPTTSSTDQSFCEIDEPKVSDLDATGQNIVWYDAPIDGNAYASTDLLVDGLTYYASATGTNGCESSIRLAVNVSIEDTPAPTTSNTNQSFCTIDAPTISDLDAAGQNIIWYDAPTDGNAYASTDLLVDGLTYYASATGANGCESSVRLAVNVSIEDTPAPTTSNTNQSFCTIDAPTISDLDAAGPNIIWYDAPIDGNAYASTDLLIDGLTYYASATGANGCESSIRLAVNVSIEDTPAPITSNTNQSFCTIDAPTISDLDAAGQNIIWYDAPTNGNAYASTDLLVDGLTYYASATGTNGCESSVRLAVNVSLNVQSNPTISSNNSGNVCLNTAVMYTTESGNSNYIWNFTGGELISGGGSTDDFIEILWTSMDSNTVSVSYHSESDCTSGETFVFNETVMVCADITISKIVNNPTPMIGETIQFTIEVNNLGPNDFTEIEISENIPSGYDYVSHESSIGTYIPTIGIWSIDLLPANETAILTLNVKVLNIGDYLNTATIMRSNPEDMDDSNNYAEMGIEPVCLFVFNEFSPNSDGINDTFTITCIENWPNNNLKVFNRYGSLVYEKNRYDNSWEGRANVSNASRKDEVLPSDTYYYVLDMGDGNKPKVGWLFLIK</sequence>
<gene>
    <name evidence="4" type="ORF">KIV10_00725</name>
</gene>
<dbReference type="InterPro" id="IPR001434">
    <property type="entry name" value="OmcB-like_DUF11"/>
</dbReference>
<dbReference type="InterPro" id="IPR044023">
    <property type="entry name" value="Ig_7"/>
</dbReference>
<dbReference type="NCBIfam" id="TIGR04131">
    <property type="entry name" value="Bac_Flav_CTERM"/>
    <property type="match status" value="1"/>
</dbReference>
<feature type="domain" description="Ig-like" evidence="3">
    <location>
        <begin position="847"/>
        <end position="921"/>
    </location>
</feature>
<reference evidence="4 5" key="1">
    <citation type="submission" date="2021-05" db="EMBL/GenBank/DDBJ databases">
        <title>Aequorivita echinoideorum JCM 30378 genome.</title>
        <authorList>
            <person name="Zhang H."/>
            <person name="Li C."/>
        </authorList>
    </citation>
    <scope>NUCLEOTIDE SEQUENCE [LARGE SCALE GENOMIC DNA]</scope>
    <source>
        <strain evidence="4 5">JCM30378</strain>
    </source>
</reference>
<evidence type="ECO:0000313" key="5">
    <source>
        <dbReference type="Proteomes" id="UP001297092"/>
    </source>
</evidence>
<dbReference type="RefSeq" id="WP_214111571.1">
    <property type="nucleotide sequence ID" value="NZ_JAHCTB010000001.1"/>
</dbReference>
<name>A0ABS5S138_9FLAO</name>
<proteinExistence type="predicted"/>
<protein>
    <submittedName>
        <fullName evidence="4">Gliding motility-associated C-terminal domain-containing protein</fullName>
    </submittedName>
</protein>
<evidence type="ECO:0000313" key="4">
    <source>
        <dbReference type="EMBL" id="MBT0606693.1"/>
    </source>
</evidence>
<feature type="domain" description="Ig-like" evidence="3">
    <location>
        <begin position="768"/>
        <end position="842"/>
    </location>
</feature>
<evidence type="ECO:0000259" key="3">
    <source>
        <dbReference type="Pfam" id="PF19081"/>
    </source>
</evidence>
<dbReference type="InterPro" id="IPR047589">
    <property type="entry name" value="DUF11_rpt"/>
</dbReference>
<dbReference type="Proteomes" id="UP001297092">
    <property type="component" value="Unassembled WGS sequence"/>
</dbReference>
<accession>A0ABS5S138</accession>
<dbReference type="PROSITE" id="PS51257">
    <property type="entry name" value="PROKAR_LIPOPROTEIN"/>
    <property type="match status" value="1"/>
</dbReference>
<feature type="domain" description="DUF11" evidence="2">
    <location>
        <begin position="1013"/>
        <end position="1125"/>
    </location>
</feature>
<evidence type="ECO:0000256" key="1">
    <source>
        <dbReference type="SAM" id="Phobius"/>
    </source>
</evidence>
<keyword evidence="1" id="KW-0472">Membrane</keyword>
<keyword evidence="5" id="KW-1185">Reference proteome</keyword>
<dbReference type="Pfam" id="PF19081">
    <property type="entry name" value="Ig_7"/>
    <property type="match status" value="6"/>
</dbReference>
<dbReference type="NCBIfam" id="TIGR01451">
    <property type="entry name" value="B_ant_repeat"/>
    <property type="match status" value="1"/>
</dbReference>
<feature type="transmembrane region" description="Helical" evidence="1">
    <location>
        <begin position="12"/>
        <end position="32"/>
    </location>
</feature>
<dbReference type="InterPro" id="IPR026341">
    <property type="entry name" value="T9SS_type_B"/>
</dbReference>
<feature type="domain" description="Ig-like" evidence="3">
    <location>
        <begin position="453"/>
        <end position="526"/>
    </location>
</feature>
<dbReference type="Pfam" id="PF13585">
    <property type="entry name" value="CHU_C"/>
    <property type="match status" value="1"/>
</dbReference>
<keyword evidence="1" id="KW-0812">Transmembrane</keyword>
<keyword evidence="1" id="KW-1133">Transmembrane helix</keyword>
<feature type="domain" description="Ig-like" evidence="3">
    <location>
        <begin position="610"/>
        <end position="684"/>
    </location>
</feature>